<dbReference type="GO" id="GO:0030170">
    <property type="term" value="F:pyridoxal phosphate binding"/>
    <property type="evidence" value="ECO:0007669"/>
    <property type="project" value="InterPro"/>
</dbReference>
<dbReference type="FunFam" id="3.40.640.10:FF:000111">
    <property type="entry name" value="Cystathionine gamma-synthase"/>
    <property type="match status" value="1"/>
</dbReference>
<proteinExistence type="inferred from homology"/>
<evidence type="ECO:0000256" key="12">
    <source>
        <dbReference type="RuleBase" id="RU362118"/>
    </source>
</evidence>
<dbReference type="InterPro" id="IPR000277">
    <property type="entry name" value="Cys/Met-Metab_PyrdxlP-dep_enz"/>
</dbReference>
<keyword evidence="4 12" id="KW-0663">Pyridoxal phosphate</keyword>
<evidence type="ECO:0000313" key="15">
    <source>
        <dbReference type="Proteomes" id="UP000277580"/>
    </source>
</evidence>
<sequence length="596" mass="66608">MLPTHAIVGAAIPADTPHAVSVSLPTWRANVGYEEGQEWVMSKMKTGYPRFYIHKSIQKLVQSILQKFGQPDEDAMLFPSPGVAKQCKQFIKQRSKTIPAPNVRVIELVYNKSKNPKTPKDSETPIWSDLCAVLFPAEEFKCAKEFWQHSGDGVSSRRAEFCQREFEEGSLVEKSLAAELEDNNPTPPLAPKGPKRYSRLPRVDAKVHSQSDLNGEIGEDSSTYVEERFGRNLDVAFIENAKLAIRRRIAGTLKSNLAPNDALEQSDEGGRLEGGFSENDVYLHPSGMSAIFNTHRFLMSALGYKKSVSYGFPYIDTLKILQKFGPGCYFYGNGSQEDLDDLQAKCESGEEILALFCEFPSNPLLKAPNLVRIRELADKYNFAVVIDETVGNFLNVNVLPYADVVVSSLTKVFSGDANVMGGSSVLNPKGRYYQQLKQTLNTEFEDNYWGEDALFLERNSRDFVSRIARINKNAETISDLLRQHPRVKEVYYPKYSPTKPYYDNCRCENGGYGGLLSVTFYSREDAIAVFDTMEISKGPSLGTNFTLASPYTLLAHYGELDWAAQFGVASDLIRISVGLEETDELVDILNRALAVL</sequence>
<comment type="similarity">
    <text evidence="9">Belongs to the trans-sulfuration enzymes family. MET7 subfamily.</text>
</comment>
<evidence type="ECO:0000256" key="8">
    <source>
        <dbReference type="ARBA" id="ARBA00060510"/>
    </source>
</evidence>
<name>A0A3N4KWF7_9PEZI</name>
<dbReference type="SUPFAM" id="SSF53383">
    <property type="entry name" value="PLP-dependent transferases"/>
    <property type="match status" value="1"/>
</dbReference>
<dbReference type="EMBL" id="ML119116">
    <property type="protein sequence ID" value="RPB14873.1"/>
    <property type="molecule type" value="Genomic_DNA"/>
</dbReference>
<evidence type="ECO:0000256" key="9">
    <source>
        <dbReference type="ARBA" id="ARBA00061376"/>
    </source>
</evidence>
<dbReference type="PANTHER" id="PTHR42699:SF1">
    <property type="entry name" value="CYSTATHIONINE GAMMA-SYNTHASE-RELATED"/>
    <property type="match status" value="1"/>
</dbReference>
<accession>A0A3N4KWF7</accession>
<dbReference type="FunCoup" id="A0A3N4KWF7">
    <property type="interactions" value="178"/>
</dbReference>
<evidence type="ECO:0000256" key="7">
    <source>
        <dbReference type="ARBA" id="ARBA00058439"/>
    </source>
</evidence>
<feature type="region of interest" description="Disordered" evidence="13">
    <location>
        <begin position="178"/>
        <end position="197"/>
    </location>
</feature>
<evidence type="ECO:0000256" key="3">
    <source>
        <dbReference type="ARBA" id="ARBA00022679"/>
    </source>
</evidence>
<dbReference type="FunFam" id="3.90.1150.10:FF:000063">
    <property type="entry name" value="Probable cystathionine gamma-synthase"/>
    <property type="match status" value="1"/>
</dbReference>
<keyword evidence="5" id="KW-0486">Methionine biosynthesis</keyword>
<dbReference type="AlphaFoldDB" id="A0A3N4KWF7"/>
<dbReference type="InterPro" id="IPR051750">
    <property type="entry name" value="Trans-sulfuration_enzymes"/>
</dbReference>
<evidence type="ECO:0000313" key="14">
    <source>
        <dbReference type="EMBL" id="RPB14873.1"/>
    </source>
</evidence>
<dbReference type="GO" id="GO:0019346">
    <property type="term" value="P:transsulfuration"/>
    <property type="evidence" value="ECO:0007669"/>
    <property type="project" value="InterPro"/>
</dbReference>
<dbReference type="STRING" id="1392247.A0A3N4KWF7"/>
<evidence type="ECO:0000256" key="13">
    <source>
        <dbReference type="SAM" id="MobiDB-lite"/>
    </source>
</evidence>
<dbReference type="Proteomes" id="UP000277580">
    <property type="component" value="Unassembled WGS sequence"/>
</dbReference>
<dbReference type="InterPro" id="IPR015421">
    <property type="entry name" value="PyrdxlP-dep_Trfase_major"/>
</dbReference>
<dbReference type="Gene3D" id="3.40.640.10">
    <property type="entry name" value="Type I PLP-dependent aspartate aminotransferase-like (Major domain)"/>
    <property type="match status" value="1"/>
</dbReference>
<comment type="pathway">
    <text evidence="8">Amino-acid biosynthesis; L-methionine biosynthesis via de novo pathway; L-cystathionine from O-succinyl-L-homoserine: step 1/1.</text>
</comment>
<evidence type="ECO:0000256" key="4">
    <source>
        <dbReference type="ARBA" id="ARBA00022898"/>
    </source>
</evidence>
<dbReference type="PANTHER" id="PTHR42699">
    <property type="match status" value="1"/>
</dbReference>
<reference evidence="14 15" key="1">
    <citation type="journal article" date="2018" name="Nat. Ecol. Evol.">
        <title>Pezizomycetes genomes reveal the molecular basis of ectomycorrhizal truffle lifestyle.</title>
        <authorList>
            <person name="Murat C."/>
            <person name="Payen T."/>
            <person name="Noel B."/>
            <person name="Kuo A."/>
            <person name="Morin E."/>
            <person name="Chen J."/>
            <person name="Kohler A."/>
            <person name="Krizsan K."/>
            <person name="Balestrini R."/>
            <person name="Da Silva C."/>
            <person name="Montanini B."/>
            <person name="Hainaut M."/>
            <person name="Levati E."/>
            <person name="Barry K.W."/>
            <person name="Belfiori B."/>
            <person name="Cichocki N."/>
            <person name="Clum A."/>
            <person name="Dockter R.B."/>
            <person name="Fauchery L."/>
            <person name="Guy J."/>
            <person name="Iotti M."/>
            <person name="Le Tacon F."/>
            <person name="Lindquist E.A."/>
            <person name="Lipzen A."/>
            <person name="Malagnac F."/>
            <person name="Mello A."/>
            <person name="Molinier V."/>
            <person name="Miyauchi S."/>
            <person name="Poulain J."/>
            <person name="Riccioni C."/>
            <person name="Rubini A."/>
            <person name="Sitrit Y."/>
            <person name="Splivallo R."/>
            <person name="Traeger S."/>
            <person name="Wang M."/>
            <person name="Zifcakova L."/>
            <person name="Wipf D."/>
            <person name="Zambonelli A."/>
            <person name="Paolocci F."/>
            <person name="Nowrousian M."/>
            <person name="Ottonello S."/>
            <person name="Baldrian P."/>
            <person name="Spatafora J.W."/>
            <person name="Henrissat B."/>
            <person name="Nagy L.G."/>
            <person name="Aury J.M."/>
            <person name="Wincker P."/>
            <person name="Grigoriev I.V."/>
            <person name="Bonfante P."/>
            <person name="Martin F.M."/>
        </authorList>
    </citation>
    <scope>NUCLEOTIDE SEQUENCE [LARGE SCALE GENOMIC DNA]</scope>
    <source>
        <strain evidence="14 15">CCBAS932</strain>
    </source>
</reference>
<comment type="function">
    <text evidence="7">Catalyzes the formation of L-cystathionine from O-succinyl-L-homoserine (OSHS) and L-cysteine, via a gamma-replacement reaction. In the absence of thiol, catalyzes gamma-elimination to form 2-oxobutanoate, succinate and ammonia.</text>
</comment>
<evidence type="ECO:0000256" key="6">
    <source>
        <dbReference type="ARBA" id="ARBA00051441"/>
    </source>
</evidence>
<dbReference type="GO" id="GO:0003962">
    <property type="term" value="F:cystathionine gamma-synthase activity"/>
    <property type="evidence" value="ECO:0007669"/>
    <property type="project" value="UniProtKB-EC"/>
</dbReference>
<gene>
    <name evidence="14" type="ORF">P167DRAFT_557698</name>
</gene>
<keyword evidence="15" id="KW-1185">Reference proteome</keyword>
<dbReference type="InterPro" id="IPR015424">
    <property type="entry name" value="PyrdxlP-dep_Trfase"/>
</dbReference>
<comment type="catalytic activity">
    <reaction evidence="6">
        <text>O-succinyl-L-homoserine + L-cysteine = L,L-cystathionine + succinate + H(+)</text>
        <dbReference type="Rhea" id="RHEA:20397"/>
        <dbReference type="ChEBI" id="CHEBI:15378"/>
        <dbReference type="ChEBI" id="CHEBI:30031"/>
        <dbReference type="ChEBI" id="CHEBI:35235"/>
        <dbReference type="ChEBI" id="CHEBI:57661"/>
        <dbReference type="ChEBI" id="CHEBI:58161"/>
        <dbReference type="EC" id="2.5.1.48"/>
    </reaction>
</comment>
<protein>
    <recommendedName>
        <fullName evidence="10">cystathionine gamma-synthase</fullName>
        <ecNumber evidence="10">2.5.1.48</ecNumber>
    </recommendedName>
    <alternativeName>
        <fullName evidence="11">O-succinylhomoserine (thiol)-lyase</fullName>
    </alternativeName>
</protein>
<dbReference type="OrthoDB" id="10047078at2759"/>
<dbReference type="Pfam" id="PF01053">
    <property type="entry name" value="Cys_Met_Meta_PP"/>
    <property type="match status" value="1"/>
</dbReference>
<evidence type="ECO:0000256" key="1">
    <source>
        <dbReference type="ARBA" id="ARBA00001933"/>
    </source>
</evidence>
<evidence type="ECO:0000256" key="11">
    <source>
        <dbReference type="ARBA" id="ARBA00083849"/>
    </source>
</evidence>
<dbReference type="InterPro" id="IPR015422">
    <property type="entry name" value="PyrdxlP-dep_Trfase_small"/>
</dbReference>
<keyword evidence="2" id="KW-0028">Amino-acid biosynthesis</keyword>
<keyword evidence="3" id="KW-0808">Transferase</keyword>
<dbReference type="GO" id="GO:0009086">
    <property type="term" value="P:methionine biosynthetic process"/>
    <property type="evidence" value="ECO:0007669"/>
    <property type="project" value="UniProtKB-KW"/>
</dbReference>
<dbReference type="EC" id="2.5.1.48" evidence="10"/>
<evidence type="ECO:0000256" key="10">
    <source>
        <dbReference type="ARBA" id="ARBA00066530"/>
    </source>
</evidence>
<comment type="cofactor">
    <cofactor evidence="1 12">
        <name>pyridoxal 5'-phosphate</name>
        <dbReference type="ChEBI" id="CHEBI:597326"/>
    </cofactor>
</comment>
<dbReference type="Gene3D" id="3.90.1150.10">
    <property type="entry name" value="Aspartate Aminotransferase, domain 1"/>
    <property type="match status" value="1"/>
</dbReference>
<dbReference type="InParanoid" id="A0A3N4KWF7"/>
<evidence type="ECO:0000256" key="2">
    <source>
        <dbReference type="ARBA" id="ARBA00022605"/>
    </source>
</evidence>
<evidence type="ECO:0000256" key="5">
    <source>
        <dbReference type="ARBA" id="ARBA00023167"/>
    </source>
</evidence>
<organism evidence="14 15">
    <name type="scientific">Morchella conica CCBAS932</name>
    <dbReference type="NCBI Taxonomy" id="1392247"/>
    <lineage>
        <taxon>Eukaryota</taxon>
        <taxon>Fungi</taxon>
        <taxon>Dikarya</taxon>
        <taxon>Ascomycota</taxon>
        <taxon>Pezizomycotina</taxon>
        <taxon>Pezizomycetes</taxon>
        <taxon>Pezizales</taxon>
        <taxon>Morchellaceae</taxon>
        <taxon>Morchella</taxon>
    </lineage>
</organism>